<evidence type="ECO:0000313" key="8">
    <source>
        <dbReference type="Ensembl" id="ENSCMIP00000016287.1"/>
    </source>
</evidence>
<dbReference type="FunFam" id="1.20.1280.290:FF:000038">
    <property type="entry name" value="PQ loop repeat containing 2"/>
    <property type="match status" value="1"/>
</dbReference>
<dbReference type="InterPro" id="IPR051415">
    <property type="entry name" value="LAAT-1"/>
</dbReference>
<dbReference type="PANTHER" id="PTHR16201:SF36">
    <property type="entry name" value="LYSOSOMAL AMINO ACID TRANSPORTER 1 HOMOLOG"/>
    <property type="match status" value="1"/>
</dbReference>
<dbReference type="CTD" id="54896"/>
<reference evidence="9" key="2">
    <citation type="journal article" date="2007" name="PLoS Biol.">
        <title>Survey sequencing and comparative analysis of the elephant shark (Callorhinchus milii) genome.</title>
        <authorList>
            <person name="Venkatesh B."/>
            <person name="Kirkness E.F."/>
            <person name="Loh Y.H."/>
            <person name="Halpern A.L."/>
            <person name="Lee A.P."/>
            <person name="Johnson J."/>
            <person name="Dandona N."/>
            <person name="Viswanathan L.D."/>
            <person name="Tay A."/>
            <person name="Venter J.C."/>
            <person name="Strausberg R.L."/>
            <person name="Brenner S."/>
        </authorList>
    </citation>
    <scope>NUCLEOTIDE SEQUENCE [LARGE SCALE GENOMIC DNA]</scope>
</reference>
<dbReference type="EMBL" id="JW872881">
    <property type="protein sequence ID" value="AFP05399.1"/>
    <property type="molecule type" value="mRNA"/>
</dbReference>
<dbReference type="STRING" id="7868.ENSCMIP00000016287"/>
<reference evidence="9" key="1">
    <citation type="journal article" date="2006" name="Science">
        <title>Ancient noncoding elements conserved in the human genome.</title>
        <authorList>
            <person name="Venkatesh B."/>
            <person name="Kirkness E.F."/>
            <person name="Loh Y.H."/>
            <person name="Halpern A.L."/>
            <person name="Lee A.P."/>
            <person name="Johnson J."/>
            <person name="Dandona N."/>
            <person name="Viswanathan L.D."/>
            <person name="Tay A."/>
            <person name="Venter J.C."/>
            <person name="Strausberg R.L."/>
            <person name="Brenner S."/>
        </authorList>
    </citation>
    <scope>NUCLEOTIDE SEQUENCE [LARGE SCALE GENOMIC DNA]</scope>
</reference>
<dbReference type="PANTHER" id="PTHR16201">
    <property type="entry name" value="SEVEN TRANSMEMBRANE PROTEIN 1-RELATED"/>
    <property type="match status" value="1"/>
</dbReference>
<keyword evidence="3 6" id="KW-1133">Transmembrane helix</keyword>
<proteinExistence type="evidence at transcript level"/>
<feature type="transmembrane region" description="Helical" evidence="6">
    <location>
        <begin position="264"/>
        <end position="282"/>
    </location>
</feature>
<feature type="transmembrane region" description="Helical" evidence="6">
    <location>
        <begin position="225"/>
        <end position="244"/>
    </location>
</feature>
<reference evidence="8" key="4">
    <citation type="submission" date="2025-05" db="UniProtKB">
        <authorList>
            <consortium name="Ensembl"/>
        </authorList>
    </citation>
    <scope>IDENTIFICATION</scope>
</reference>
<gene>
    <name evidence="8" type="primary">slc66a1</name>
</gene>
<dbReference type="GO" id="GO:0016020">
    <property type="term" value="C:membrane"/>
    <property type="evidence" value="ECO:0007669"/>
    <property type="project" value="UniProtKB-SubCell"/>
</dbReference>
<dbReference type="OMA" id="DMCIFIQ"/>
<dbReference type="InterPro" id="IPR006603">
    <property type="entry name" value="PQ-loop_rpt"/>
</dbReference>
<evidence type="ECO:0000256" key="4">
    <source>
        <dbReference type="ARBA" id="ARBA00023136"/>
    </source>
</evidence>
<dbReference type="Pfam" id="PF04193">
    <property type="entry name" value="PQ-loop"/>
    <property type="match status" value="2"/>
</dbReference>
<comment type="subcellular location">
    <subcellularLocation>
        <location evidence="1">Membrane</location>
        <topology evidence="1">Multi-pass membrane protein</topology>
    </subcellularLocation>
</comment>
<sequence>MPGSRLTRSSAFSLHGNFTVDCPNGSWLIWDAFHECAEDSRDLASVALGLISIIFFMISSLPQYYSSYKTGNMDQALSLWFLLGWLGGDSCNLIGAFLSDQLPIQTYTAMYYVLADLVMIGMFTYYKMKHRHRHYEGLINIAVTFTILGSISLIPGGKVDSVWLDSPKVLRRSLLAVASPSANKIDTKNICGLAIGSISAVLYLSSRIPQILTNFKRKSTEGISCFLFVCVILGNATYGVSVLLMNPDRGQGEGSYILNHLPWLLGSLGTMSLDLVIITQFLQYRPKSSEERETLIDSGGM</sequence>
<reference evidence="7 9" key="3">
    <citation type="journal article" date="2014" name="Nature">
        <title>Elephant shark genome provides unique insights into gnathostome evolution.</title>
        <authorList>
            <consortium name="International Elephant Shark Genome Sequencing Consortium"/>
            <person name="Venkatesh B."/>
            <person name="Lee A.P."/>
            <person name="Ravi V."/>
            <person name="Maurya A.K."/>
            <person name="Lian M.M."/>
            <person name="Swann J.B."/>
            <person name="Ohta Y."/>
            <person name="Flajnik M.F."/>
            <person name="Sutoh Y."/>
            <person name="Kasahara M."/>
            <person name="Hoon S."/>
            <person name="Gangu V."/>
            <person name="Roy S.W."/>
            <person name="Irimia M."/>
            <person name="Korzh V."/>
            <person name="Kondrychyn I."/>
            <person name="Lim Z.W."/>
            <person name="Tay B.H."/>
            <person name="Tohari S."/>
            <person name="Kong K.W."/>
            <person name="Ho S."/>
            <person name="Lorente-Galdos B."/>
            <person name="Quilez J."/>
            <person name="Marques-Bonet T."/>
            <person name="Raney B.J."/>
            <person name="Ingham P.W."/>
            <person name="Tay A."/>
            <person name="Hillier L.W."/>
            <person name="Minx P."/>
            <person name="Boehm T."/>
            <person name="Wilson R.K."/>
            <person name="Brenner S."/>
            <person name="Warren W.C."/>
        </authorList>
    </citation>
    <scope>NUCLEOTIDE SEQUENCE</scope>
    <source>
        <tissue evidence="7">Testis</tissue>
    </source>
</reference>
<keyword evidence="4 6" id="KW-0472">Membrane</keyword>
<dbReference type="Ensembl" id="ENSCMIT00000016617.1">
    <property type="protein sequence ID" value="ENSCMIP00000016287.1"/>
    <property type="gene ID" value="ENSCMIG00000007870.1"/>
</dbReference>
<name>V9L146_CALMI</name>
<dbReference type="KEGG" id="cmk:103187650"/>
<dbReference type="OrthoDB" id="8048523at2759"/>
<keyword evidence="9" id="KW-1185">Reference proteome</keyword>
<evidence type="ECO:0000256" key="3">
    <source>
        <dbReference type="ARBA" id="ARBA00022989"/>
    </source>
</evidence>
<organism evidence="7">
    <name type="scientific">Callorhinchus milii</name>
    <name type="common">Ghost shark</name>
    <dbReference type="NCBI Taxonomy" id="7868"/>
    <lineage>
        <taxon>Eukaryota</taxon>
        <taxon>Metazoa</taxon>
        <taxon>Chordata</taxon>
        <taxon>Craniata</taxon>
        <taxon>Vertebrata</taxon>
        <taxon>Chondrichthyes</taxon>
        <taxon>Holocephali</taxon>
        <taxon>Chimaeriformes</taxon>
        <taxon>Callorhinchidae</taxon>
        <taxon>Callorhinchus</taxon>
    </lineage>
</organism>
<feature type="transmembrane region" description="Helical" evidence="6">
    <location>
        <begin position="77"/>
        <end position="97"/>
    </location>
</feature>
<feature type="transmembrane region" description="Helical" evidence="6">
    <location>
        <begin position="138"/>
        <end position="157"/>
    </location>
</feature>
<dbReference type="GO" id="GO:0015174">
    <property type="term" value="F:basic amino acid transmembrane transporter activity"/>
    <property type="evidence" value="ECO:0007669"/>
    <property type="project" value="TreeGrafter"/>
</dbReference>
<feature type="transmembrane region" description="Helical" evidence="6">
    <location>
        <begin position="43"/>
        <end position="65"/>
    </location>
</feature>
<evidence type="ECO:0000313" key="9">
    <source>
        <dbReference type="Proteomes" id="UP000314986"/>
    </source>
</evidence>
<dbReference type="GeneTree" id="ENSGT00390000003344"/>
<dbReference type="Proteomes" id="UP000314986">
    <property type="component" value="Unassembled WGS sequence"/>
</dbReference>
<evidence type="ECO:0000256" key="1">
    <source>
        <dbReference type="ARBA" id="ARBA00004141"/>
    </source>
</evidence>
<evidence type="ECO:0000313" key="7">
    <source>
        <dbReference type="EMBL" id="AFP05399.1"/>
    </source>
</evidence>
<protein>
    <submittedName>
        <fullName evidence="7">PQ-loop repeat-containing protein 2-like protein</fullName>
    </submittedName>
    <submittedName>
        <fullName evidence="8">Solute carrier family 66 member 1</fullName>
    </submittedName>
</protein>
<dbReference type="GeneID" id="103187650"/>
<dbReference type="AlphaFoldDB" id="V9L146"/>
<evidence type="ECO:0000256" key="5">
    <source>
        <dbReference type="ARBA" id="ARBA00038039"/>
    </source>
</evidence>
<keyword evidence="2 6" id="KW-0812">Transmembrane</keyword>
<dbReference type="FunFam" id="1.20.1280.290:FF:000013">
    <property type="entry name" value="lysosomal amino acid transporter 1 homolog"/>
    <property type="match status" value="1"/>
</dbReference>
<accession>V9L146</accession>
<feature type="transmembrane region" description="Helical" evidence="6">
    <location>
        <begin position="187"/>
        <end position="204"/>
    </location>
</feature>
<dbReference type="SMART" id="SM00679">
    <property type="entry name" value="CTNS"/>
    <property type="match status" value="2"/>
</dbReference>
<feature type="transmembrane region" description="Helical" evidence="6">
    <location>
        <begin position="109"/>
        <end position="126"/>
    </location>
</feature>
<evidence type="ECO:0000256" key="2">
    <source>
        <dbReference type="ARBA" id="ARBA00022692"/>
    </source>
</evidence>
<evidence type="ECO:0000256" key="6">
    <source>
        <dbReference type="SAM" id="Phobius"/>
    </source>
</evidence>
<comment type="similarity">
    <text evidence="5">Belongs to the laat-1 family.</text>
</comment>
<dbReference type="RefSeq" id="XP_042199614.1">
    <property type="nucleotide sequence ID" value="XM_042343680.1"/>
</dbReference>
<dbReference type="Gene3D" id="1.20.1280.290">
    <property type="match status" value="2"/>
</dbReference>